<evidence type="ECO:0000256" key="1">
    <source>
        <dbReference type="SAM" id="MobiDB-lite"/>
    </source>
</evidence>
<dbReference type="Proteomes" id="UP000779507">
    <property type="component" value="Unassembled WGS sequence"/>
</dbReference>
<gene>
    <name evidence="2" type="ORF">HNP98_000336</name>
</gene>
<evidence type="ECO:0000313" key="2">
    <source>
        <dbReference type="EMBL" id="NRT17533.1"/>
    </source>
</evidence>
<comment type="caution">
    <text evidence="2">The sequence shown here is derived from an EMBL/GenBank/DDBJ whole genome shotgun (WGS) entry which is preliminary data.</text>
</comment>
<dbReference type="RefSeq" id="WP_173808305.1">
    <property type="nucleotide sequence ID" value="NZ_JABSNP010000001.1"/>
</dbReference>
<accession>A0ABX2FK85</accession>
<keyword evidence="3" id="KW-1185">Reference proteome</keyword>
<sequence length="227" mass="26585">MNSYNYYAVPIPSRDLVYSLSLMQPALIRLRPAAKKYTPLLDVLAEMPDVWPRPTCKSIQENLGINASVFRRWLDAIYYDVWELVGSDASVLDFTNVEYEVEVPYKKDYMRFKCRLPVPPRVGESFDVDFLGHIAGQYSLYVDKILHKLEGSKMTTIVTLRDGYFDQYLHHLRYRARFEHRLTFEQEHSMDDWALAKHLRQFYEVPPTPAPAPIQATQEGRRGRYGQ</sequence>
<organism evidence="2 3">
    <name type="scientific">Hymenobacter caeli</name>
    <dbReference type="NCBI Taxonomy" id="2735894"/>
    <lineage>
        <taxon>Bacteria</taxon>
        <taxon>Pseudomonadati</taxon>
        <taxon>Bacteroidota</taxon>
        <taxon>Cytophagia</taxon>
        <taxon>Cytophagales</taxon>
        <taxon>Hymenobacteraceae</taxon>
        <taxon>Hymenobacter</taxon>
    </lineage>
</organism>
<evidence type="ECO:0000313" key="3">
    <source>
        <dbReference type="Proteomes" id="UP000779507"/>
    </source>
</evidence>
<name>A0ABX2FK85_9BACT</name>
<reference evidence="2 3" key="1">
    <citation type="submission" date="2020-05" db="EMBL/GenBank/DDBJ databases">
        <title>Genomic Encyclopedia of Type Strains, Phase IV (KMG-V): Genome sequencing to study the core and pangenomes of soil and plant-associated prokaryotes.</title>
        <authorList>
            <person name="Whitman W."/>
        </authorList>
    </citation>
    <scope>NUCLEOTIDE SEQUENCE [LARGE SCALE GENOMIC DNA]</scope>
    <source>
        <strain evidence="2 3">9A</strain>
    </source>
</reference>
<proteinExistence type="predicted"/>
<feature type="region of interest" description="Disordered" evidence="1">
    <location>
        <begin position="206"/>
        <end position="227"/>
    </location>
</feature>
<dbReference type="EMBL" id="JABSNP010000001">
    <property type="protein sequence ID" value="NRT17533.1"/>
    <property type="molecule type" value="Genomic_DNA"/>
</dbReference>
<protein>
    <submittedName>
        <fullName evidence="2">Uncharacterized protein</fullName>
    </submittedName>
</protein>